<dbReference type="SUPFAM" id="SSF48403">
    <property type="entry name" value="Ankyrin repeat"/>
    <property type="match status" value="1"/>
</dbReference>
<dbReference type="Gene3D" id="1.25.40.20">
    <property type="entry name" value="Ankyrin repeat-containing domain"/>
    <property type="match status" value="1"/>
</dbReference>
<feature type="repeat" description="ANK" evidence="1">
    <location>
        <begin position="82"/>
        <end position="114"/>
    </location>
</feature>
<dbReference type="PANTHER" id="PTHR24118:SF99">
    <property type="entry name" value="POTE ANKYRIN DOMAIN FAMILY MEMBER 3C-RELATED"/>
    <property type="match status" value="1"/>
</dbReference>
<dbReference type="PROSITE" id="PS50297">
    <property type="entry name" value="ANK_REP_REGION"/>
    <property type="match status" value="1"/>
</dbReference>
<dbReference type="PROSITE" id="PS50088">
    <property type="entry name" value="ANK_REPEAT"/>
    <property type="match status" value="1"/>
</dbReference>
<comment type="caution">
    <text evidence="2">The sequence shown here is derived from an EMBL/GenBank/DDBJ whole genome shotgun (WGS) entry which is preliminary data.</text>
</comment>
<organism evidence="2 3">
    <name type="scientific">Trichogramma kaykai</name>
    <dbReference type="NCBI Taxonomy" id="54128"/>
    <lineage>
        <taxon>Eukaryota</taxon>
        <taxon>Metazoa</taxon>
        <taxon>Ecdysozoa</taxon>
        <taxon>Arthropoda</taxon>
        <taxon>Hexapoda</taxon>
        <taxon>Insecta</taxon>
        <taxon>Pterygota</taxon>
        <taxon>Neoptera</taxon>
        <taxon>Endopterygota</taxon>
        <taxon>Hymenoptera</taxon>
        <taxon>Apocrita</taxon>
        <taxon>Proctotrupomorpha</taxon>
        <taxon>Chalcidoidea</taxon>
        <taxon>Trichogrammatidae</taxon>
        <taxon>Trichogramma</taxon>
    </lineage>
</organism>
<dbReference type="AlphaFoldDB" id="A0ABD2XHD9"/>
<evidence type="ECO:0000256" key="1">
    <source>
        <dbReference type="PROSITE-ProRule" id="PRU00023"/>
    </source>
</evidence>
<protein>
    <submittedName>
        <fullName evidence="2">Uncharacterized protein</fullName>
    </submittedName>
</protein>
<reference evidence="2 3" key="1">
    <citation type="journal article" date="2024" name="bioRxiv">
        <title>A reference genome for Trichogramma kaykai: A tiny desert-dwelling parasitoid wasp with competing sex-ratio distorters.</title>
        <authorList>
            <person name="Culotta J."/>
            <person name="Lindsey A.R."/>
        </authorList>
    </citation>
    <scope>NUCLEOTIDE SEQUENCE [LARGE SCALE GENOMIC DNA]</scope>
    <source>
        <strain evidence="2 3">KSX58</strain>
    </source>
</reference>
<dbReference type="Pfam" id="PF12796">
    <property type="entry name" value="Ank_2"/>
    <property type="match status" value="1"/>
</dbReference>
<dbReference type="PANTHER" id="PTHR24118">
    <property type="entry name" value="POTE ANKYRIN DOMAIN"/>
    <property type="match status" value="1"/>
</dbReference>
<dbReference type="Proteomes" id="UP001627154">
    <property type="component" value="Unassembled WGS sequence"/>
</dbReference>
<keyword evidence="3" id="KW-1185">Reference proteome</keyword>
<evidence type="ECO:0000313" key="3">
    <source>
        <dbReference type="Proteomes" id="UP001627154"/>
    </source>
</evidence>
<dbReference type="InterPro" id="IPR002110">
    <property type="entry name" value="Ankyrin_rpt"/>
</dbReference>
<dbReference type="EMBL" id="JBJJXI010000025">
    <property type="protein sequence ID" value="KAL3404354.1"/>
    <property type="molecule type" value="Genomic_DNA"/>
</dbReference>
<evidence type="ECO:0000313" key="2">
    <source>
        <dbReference type="EMBL" id="KAL3404354.1"/>
    </source>
</evidence>
<sequence>MSRSEDGVMKSLHGAVESKNLDLLESLLKGDVDPSTVDDKGITALNFICSLTKLMKIDLKMIQLLIQYGADVITDVNVKDRDGFTALNLAVSYCNYDIVKILVEHGADVNTVQFKGGVLINKVSLSLNLLTTINVLAIIELWQSKDFQINNHQYLTVLKFLTFFEDSEMNNDCHSLQRELWAPRRAHHHNRVKRSEGVEKNTIIREYMQKMLELGIETIAEN</sequence>
<proteinExistence type="predicted"/>
<accession>A0ABD2XHD9</accession>
<dbReference type="SMART" id="SM00248">
    <property type="entry name" value="ANK"/>
    <property type="match status" value="3"/>
</dbReference>
<dbReference type="InterPro" id="IPR036770">
    <property type="entry name" value="Ankyrin_rpt-contain_sf"/>
</dbReference>
<gene>
    <name evidence="2" type="ORF">TKK_002848</name>
</gene>
<name>A0ABD2XHD9_9HYME</name>
<keyword evidence="1" id="KW-0040">ANK repeat</keyword>